<dbReference type="InterPro" id="IPR007167">
    <property type="entry name" value="Fe-transptr_FeoA-like"/>
</dbReference>
<evidence type="ECO:0000256" key="10">
    <source>
        <dbReference type="ARBA" id="ARBA00023065"/>
    </source>
</evidence>
<dbReference type="InterPro" id="IPR003373">
    <property type="entry name" value="Fe2_transport_prot-B"/>
</dbReference>
<dbReference type="Gene3D" id="2.30.30.90">
    <property type="match status" value="1"/>
</dbReference>
<feature type="transmembrane region" description="Helical" evidence="16">
    <location>
        <begin position="374"/>
        <end position="392"/>
    </location>
</feature>
<evidence type="ECO:0000256" key="4">
    <source>
        <dbReference type="ARBA" id="ARBA00022496"/>
    </source>
</evidence>
<proteinExistence type="inferred from homology"/>
<keyword evidence="2 16" id="KW-0813">Transport</keyword>
<dbReference type="RefSeq" id="WP_082880208.1">
    <property type="nucleotide sequence ID" value="NZ_LUUH01000089.1"/>
</dbReference>
<evidence type="ECO:0000256" key="13">
    <source>
        <dbReference type="NCBIfam" id="TIGR00437"/>
    </source>
</evidence>
<sequence length="851" mass="93842">MYINLRDMKQGDRGRVVGFRKHCLPDQKKLLSMGLTPGTEFKLLRVAPLGDPVEIRVRGTDLSLRRDEVAGLRIERLENEAPSLKPGSQQQTAYTIAVIGNPNCGKTTLFNGLTGARQHVGNWAGVTVEQKTGNYRYQNKTINVVDLPGIYALDVNVTETSLDEKIARDYILSRQADLIINIVDTSHLEHNLYLTIQLLEMELPILVVLNNMDDASGKGIKIDSDELARNLDCPLVSLIATQAADVSALKATINQLAEKKTLSTFSIDYPLAVIVALDKLSPLLEQTLGNRFGNPRWFAGKLLERDGFALSHANAVLTETAEKLRSEIEDKAGEEADIVIVDSRYSFISLLVQKTLIQEAGPARGLSDKIDNVVLNRFLALPIFFGVMYLMFTFTIKLGRAFKPFFNDLSQAFFVDGLGAFLGWLNSPTWLITLLASGVGNGIREVAAFIPILGFLYLFISVLEESGYMARATFAMDRFMRVLGLPGKAFVPMILGFGCNVPAMLATRTLERPRDRLLSIVLNPFMTCGARLVVFTLFAAAFFPHNGGLVVFVLYMIGVLAALLTALLLKHSFLKEESSLMMMEIPSYHIPKLKNVLINSWTRVKAFMRRVGKIIITMVVILNLLSSLGTDGSYQANNIEHSVLSAAGRALTPALAPLGIREDNWPATVALFTGILHKAVVISTLKTIYSESPTAKAALQAQDFNLNNAVKQAFLTIPIGLKKMIGIHSVPQPISQNTLVAELHSHFDGQIGAFAYLLFVLLYFPCIATSAAAYRESSLGWSVFMVLWSTGLAYLTATLFYQLATYSQHPQTSMAWLTTIVLITIAVVLIFRYWGRQQQTSIPINAIKPSA</sequence>
<keyword evidence="8 16" id="KW-1133">Transmembrane helix</keyword>
<dbReference type="EMBL" id="LUUH01000089">
    <property type="protein sequence ID" value="OAH98230.1"/>
    <property type="molecule type" value="Genomic_DNA"/>
</dbReference>
<feature type="binding site" evidence="15">
    <location>
        <position position="115"/>
    </location>
    <ligand>
        <name>Mg(2+)</name>
        <dbReference type="ChEBI" id="CHEBI:18420"/>
        <label>2</label>
    </ligand>
</feature>
<feature type="binding site" evidence="15">
    <location>
        <position position="112"/>
    </location>
    <ligand>
        <name>Mg(2+)</name>
        <dbReference type="ChEBI" id="CHEBI:18420"/>
        <label>2</label>
    </ligand>
</feature>
<dbReference type="InterPro" id="IPR005225">
    <property type="entry name" value="Small_GTP-bd"/>
</dbReference>
<feature type="binding site" evidence="15">
    <location>
        <position position="114"/>
    </location>
    <ligand>
        <name>Mg(2+)</name>
        <dbReference type="ChEBI" id="CHEBI:18420"/>
        <label>2</label>
    </ligand>
</feature>
<dbReference type="InterPro" id="IPR050860">
    <property type="entry name" value="FeoB_GTPase"/>
</dbReference>
<keyword evidence="15" id="KW-0460">Magnesium</keyword>
<evidence type="ECO:0000256" key="14">
    <source>
        <dbReference type="PIRSR" id="PIRSR603373-1"/>
    </source>
</evidence>
<feature type="binding site" evidence="15">
    <location>
        <position position="111"/>
    </location>
    <ligand>
        <name>Mg(2+)</name>
        <dbReference type="ChEBI" id="CHEBI:18420"/>
        <label>2</label>
    </ligand>
</feature>
<dbReference type="PANTHER" id="PTHR43185:SF1">
    <property type="entry name" value="FE(2+) TRANSPORTER FEOB"/>
    <property type="match status" value="1"/>
</dbReference>
<keyword evidence="6 16" id="KW-0812">Transmembrane</keyword>
<feature type="binding site" evidence="14">
    <location>
        <begin position="210"/>
        <end position="213"/>
    </location>
    <ligand>
        <name>GTP</name>
        <dbReference type="ChEBI" id="CHEBI:37565"/>
        <label>1</label>
    </ligand>
</feature>
<feature type="transmembrane region" description="Helical" evidence="16">
    <location>
        <begin position="412"/>
        <end position="434"/>
    </location>
</feature>
<dbReference type="GO" id="GO:0015093">
    <property type="term" value="F:ferrous iron transmembrane transporter activity"/>
    <property type="evidence" value="ECO:0007669"/>
    <property type="project" value="UniProtKB-UniRule"/>
</dbReference>
<keyword evidence="11 14" id="KW-0342">GTP-binding</keyword>
<name>A0A177LY08_METMH</name>
<evidence type="ECO:0000256" key="6">
    <source>
        <dbReference type="ARBA" id="ARBA00022692"/>
    </source>
</evidence>
<dbReference type="SMART" id="SM00899">
    <property type="entry name" value="FeoA"/>
    <property type="match status" value="1"/>
</dbReference>
<feature type="transmembrane region" description="Helical" evidence="16">
    <location>
        <begin position="517"/>
        <end position="543"/>
    </location>
</feature>
<keyword evidence="9 16" id="KW-0408">Iron</keyword>
<dbReference type="AlphaFoldDB" id="A0A177LY08"/>
<dbReference type="Pfam" id="PF17910">
    <property type="entry name" value="FeoB_Cyto"/>
    <property type="match status" value="1"/>
</dbReference>
<dbReference type="FunFam" id="3.40.50.300:FF:000426">
    <property type="entry name" value="Ferrous iron transport protein B"/>
    <property type="match status" value="1"/>
</dbReference>
<gene>
    <name evidence="18" type="ORF">A1353_22005</name>
</gene>
<evidence type="ECO:0000256" key="11">
    <source>
        <dbReference type="ARBA" id="ARBA00023134"/>
    </source>
</evidence>
<dbReference type="GO" id="GO:0005525">
    <property type="term" value="F:GTP binding"/>
    <property type="evidence" value="ECO:0007669"/>
    <property type="project" value="UniProtKB-KW"/>
</dbReference>
<feature type="binding site" evidence="14">
    <location>
        <begin position="100"/>
        <end position="107"/>
    </location>
    <ligand>
        <name>GTP</name>
        <dbReference type="ChEBI" id="CHEBI:37565"/>
        <label>1</label>
    </ligand>
</feature>
<feature type="transmembrane region" description="Helical" evidence="16">
    <location>
        <begin position="753"/>
        <end position="774"/>
    </location>
</feature>
<evidence type="ECO:0000256" key="16">
    <source>
        <dbReference type="RuleBase" id="RU362098"/>
    </source>
</evidence>
<keyword evidence="7 14" id="KW-0547">Nucleotide-binding</keyword>
<feature type="transmembrane region" description="Helical" evidence="16">
    <location>
        <begin position="611"/>
        <end position="629"/>
    </location>
</feature>
<keyword evidence="15" id="KW-0479">Metal-binding</keyword>
<dbReference type="Pfam" id="PF07670">
    <property type="entry name" value="Gate"/>
    <property type="match status" value="2"/>
</dbReference>
<evidence type="ECO:0000256" key="2">
    <source>
        <dbReference type="ARBA" id="ARBA00022448"/>
    </source>
</evidence>
<dbReference type="InterPro" id="IPR030389">
    <property type="entry name" value="G_FEOB_dom"/>
</dbReference>
<dbReference type="GO" id="GO:0046914">
    <property type="term" value="F:transition metal ion binding"/>
    <property type="evidence" value="ECO:0007669"/>
    <property type="project" value="InterPro"/>
</dbReference>
<feature type="transmembrane region" description="Helical" evidence="16">
    <location>
        <begin position="781"/>
        <end position="801"/>
    </location>
</feature>
<protein>
    <recommendedName>
        <fullName evidence="13 16">Ferrous iron transport protein B</fullName>
    </recommendedName>
</protein>
<evidence type="ECO:0000256" key="12">
    <source>
        <dbReference type="ARBA" id="ARBA00023136"/>
    </source>
</evidence>
<dbReference type="Gene3D" id="1.10.287.1770">
    <property type="match status" value="1"/>
</dbReference>
<evidence type="ECO:0000256" key="5">
    <source>
        <dbReference type="ARBA" id="ARBA00022519"/>
    </source>
</evidence>
<evidence type="ECO:0000256" key="8">
    <source>
        <dbReference type="ARBA" id="ARBA00022989"/>
    </source>
</evidence>
<feature type="binding site" evidence="14">
    <location>
        <begin position="146"/>
        <end position="149"/>
    </location>
    <ligand>
        <name>GTP</name>
        <dbReference type="ChEBI" id="CHEBI:37565"/>
        <label>1</label>
    </ligand>
</feature>
<feature type="binding site" evidence="14">
    <location>
        <begin position="125"/>
        <end position="129"/>
    </location>
    <ligand>
        <name>GTP</name>
        <dbReference type="ChEBI" id="CHEBI:37565"/>
        <label>1</label>
    </ligand>
</feature>
<evidence type="ECO:0000256" key="3">
    <source>
        <dbReference type="ARBA" id="ARBA00022475"/>
    </source>
</evidence>
<dbReference type="PANTHER" id="PTHR43185">
    <property type="entry name" value="FERROUS IRON TRANSPORT PROTEIN B"/>
    <property type="match status" value="1"/>
</dbReference>
<dbReference type="Pfam" id="PF04023">
    <property type="entry name" value="FeoA"/>
    <property type="match status" value="1"/>
</dbReference>
<keyword evidence="12 16" id="KW-0472">Membrane</keyword>
<dbReference type="NCBIfam" id="TIGR00437">
    <property type="entry name" value="feoB"/>
    <property type="match status" value="1"/>
</dbReference>
<feature type="transmembrane region" description="Helical" evidence="16">
    <location>
        <begin position="549"/>
        <end position="569"/>
    </location>
</feature>
<keyword evidence="5" id="KW-0997">Cell inner membrane</keyword>
<feature type="domain" description="FeoB-type G" evidence="17">
    <location>
        <begin position="93"/>
        <end position="259"/>
    </location>
</feature>
<dbReference type="InterPro" id="IPR038157">
    <property type="entry name" value="FeoA_core_dom"/>
</dbReference>
<keyword evidence="10" id="KW-0406">Ion transport</keyword>
<accession>A0A177LY08</accession>
<dbReference type="GO" id="GO:0005886">
    <property type="term" value="C:plasma membrane"/>
    <property type="evidence" value="ECO:0007669"/>
    <property type="project" value="UniProtKB-SubCell"/>
</dbReference>
<organism evidence="18 19">
    <name type="scientific">Methylomonas methanica</name>
    <dbReference type="NCBI Taxonomy" id="421"/>
    <lineage>
        <taxon>Bacteria</taxon>
        <taxon>Pseudomonadati</taxon>
        <taxon>Pseudomonadota</taxon>
        <taxon>Gammaproteobacteria</taxon>
        <taxon>Methylococcales</taxon>
        <taxon>Methylococcaceae</taxon>
        <taxon>Methylomonas</taxon>
    </lineage>
</organism>
<dbReference type="InterPro" id="IPR027417">
    <property type="entry name" value="P-loop_NTPase"/>
</dbReference>
<evidence type="ECO:0000313" key="18">
    <source>
        <dbReference type="EMBL" id="OAH98230.1"/>
    </source>
</evidence>
<dbReference type="InterPro" id="IPR011642">
    <property type="entry name" value="Gate_dom"/>
</dbReference>
<dbReference type="Gene3D" id="3.40.50.300">
    <property type="entry name" value="P-loop containing nucleotide triphosphate hydrolases"/>
    <property type="match status" value="1"/>
</dbReference>
<comment type="function">
    <text evidence="16">Probable transporter of a GTP-driven Fe(2+) uptake system.</text>
</comment>
<dbReference type="CDD" id="cd01879">
    <property type="entry name" value="FeoB"/>
    <property type="match status" value="1"/>
</dbReference>
<dbReference type="NCBIfam" id="TIGR00231">
    <property type="entry name" value="small_GTP"/>
    <property type="match status" value="1"/>
</dbReference>
<comment type="similarity">
    <text evidence="16">Belongs to the TRAFAC class TrmE-Era-EngA-EngB-Septin-like GTPase superfamily. FeoB GTPase (TC 9.A.8) family.</text>
</comment>
<dbReference type="InterPro" id="IPR008988">
    <property type="entry name" value="Transcriptional_repressor_C"/>
</dbReference>
<feature type="transmembrane region" description="Helical" evidence="16">
    <location>
        <begin position="483"/>
        <end position="505"/>
    </location>
</feature>
<dbReference type="Pfam" id="PF07664">
    <property type="entry name" value="FeoB_C"/>
    <property type="match status" value="1"/>
</dbReference>
<dbReference type="InterPro" id="IPR041069">
    <property type="entry name" value="FeoB_Cyto"/>
</dbReference>
<dbReference type="NCBIfam" id="NF007105">
    <property type="entry name" value="PRK09554.1"/>
    <property type="match status" value="1"/>
</dbReference>
<evidence type="ECO:0000259" key="17">
    <source>
        <dbReference type="PROSITE" id="PS51711"/>
    </source>
</evidence>
<reference evidence="18 19" key="1">
    <citation type="submission" date="2016-03" db="EMBL/GenBank/DDBJ databases">
        <authorList>
            <person name="Ploux O."/>
        </authorList>
    </citation>
    <scope>NUCLEOTIDE SEQUENCE [LARGE SCALE GENOMIC DNA]</scope>
    <source>
        <strain evidence="18 19">R-45371</strain>
    </source>
</reference>
<evidence type="ECO:0000256" key="15">
    <source>
        <dbReference type="PIRSR" id="PIRSR603373-2"/>
    </source>
</evidence>
<dbReference type="Proteomes" id="UP000077763">
    <property type="component" value="Unassembled WGS sequence"/>
</dbReference>
<evidence type="ECO:0000313" key="19">
    <source>
        <dbReference type="Proteomes" id="UP000077763"/>
    </source>
</evidence>
<keyword evidence="3" id="KW-1003">Cell membrane</keyword>
<feature type="transmembrane region" description="Helical" evidence="16">
    <location>
        <begin position="446"/>
        <end position="463"/>
    </location>
</feature>
<dbReference type="InterPro" id="IPR011640">
    <property type="entry name" value="Fe2_transport_prot_B_C"/>
</dbReference>
<feature type="transmembrane region" description="Helical" evidence="16">
    <location>
        <begin position="813"/>
        <end position="834"/>
    </location>
</feature>
<evidence type="ECO:0000256" key="1">
    <source>
        <dbReference type="ARBA" id="ARBA00004429"/>
    </source>
</evidence>
<dbReference type="SUPFAM" id="SSF52540">
    <property type="entry name" value="P-loop containing nucleoside triphosphate hydrolases"/>
    <property type="match status" value="1"/>
</dbReference>
<comment type="subcellular location">
    <subcellularLocation>
        <location evidence="1 16">Cell inner membrane</location>
        <topology evidence="1 16">Multi-pass membrane protein</topology>
    </subcellularLocation>
</comment>
<dbReference type="Pfam" id="PF02421">
    <property type="entry name" value="FeoB_N"/>
    <property type="match status" value="1"/>
</dbReference>
<dbReference type="PROSITE" id="PS51711">
    <property type="entry name" value="G_FEOB"/>
    <property type="match status" value="1"/>
</dbReference>
<keyword evidence="4 16" id="KW-0410">Iron transport</keyword>
<evidence type="ECO:0000256" key="9">
    <source>
        <dbReference type="ARBA" id="ARBA00023004"/>
    </source>
</evidence>
<evidence type="ECO:0000256" key="7">
    <source>
        <dbReference type="ARBA" id="ARBA00022741"/>
    </source>
</evidence>
<dbReference type="SUPFAM" id="SSF50037">
    <property type="entry name" value="C-terminal domain of transcriptional repressors"/>
    <property type="match status" value="1"/>
</dbReference>
<comment type="caution">
    <text evidence="18">The sequence shown here is derived from an EMBL/GenBank/DDBJ whole genome shotgun (WGS) entry which is preliminary data.</text>
</comment>